<evidence type="ECO:0000313" key="2">
    <source>
        <dbReference type="EMBL" id="MCP2159167.1"/>
    </source>
</evidence>
<reference evidence="2 3" key="1">
    <citation type="submission" date="2022-06" db="EMBL/GenBank/DDBJ databases">
        <title>Genomic Encyclopedia of Archaeal and Bacterial Type Strains, Phase II (KMG-II): from individual species to whole genera.</title>
        <authorList>
            <person name="Goeker M."/>
        </authorList>
    </citation>
    <scope>NUCLEOTIDE SEQUENCE [LARGE SCALE GENOMIC DNA]</scope>
    <source>
        <strain evidence="2 3">DSM 45037</strain>
    </source>
</reference>
<dbReference type="NCBIfam" id="NF037996">
    <property type="entry name" value="B-4DMT"/>
    <property type="match status" value="1"/>
</dbReference>
<comment type="caution">
    <text evidence="2">The sequence shown here is derived from an EMBL/GenBank/DDBJ whole genome shotgun (WGS) entry which is preliminary data.</text>
</comment>
<keyword evidence="1" id="KW-1133">Transmembrane helix</keyword>
<feature type="transmembrane region" description="Helical" evidence="1">
    <location>
        <begin position="93"/>
        <end position="113"/>
    </location>
</feature>
<organism evidence="2 3">
    <name type="scientific">Williamsia serinedens</name>
    <dbReference type="NCBI Taxonomy" id="391736"/>
    <lineage>
        <taxon>Bacteria</taxon>
        <taxon>Bacillati</taxon>
        <taxon>Actinomycetota</taxon>
        <taxon>Actinomycetes</taxon>
        <taxon>Mycobacteriales</taxon>
        <taxon>Nocardiaceae</taxon>
        <taxon>Williamsia</taxon>
    </lineage>
</organism>
<feature type="transmembrane region" description="Helical" evidence="1">
    <location>
        <begin position="20"/>
        <end position="41"/>
    </location>
</feature>
<name>A0ABT1GW09_9NOCA</name>
<evidence type="ECO:0008006" key="4">
    <source>
        <dbReference type="Google" id="ProtNLM"/>
    </source>
</evidence>
<dbReference type="Proteomes" id="UP001205740">
    <property type="component" value="Unassembled WGS sequence"/>
</dbReference>
<keyword evidence="1" id="KW-0812">Transmembrane</keyword>
<accession>A0ABT1GW09</accession>
<proteinExistence type="predicted"/>
<evidence type="ECO:0000256" key="1">
    <source>
        <dbReference type="SAM" id="Phobius"/>
    </source>
</evidence>
<evidence type="ECO:0000313" key="3">
    <source>
        <dbReference type="Proteomes" id="UP001205740"/>
    </source>
</evidence>
<sequence>MRHILRAAWATLRAMVSWLIRGLPMAAVHIVARVLLGMAIVHSPLNGTWWKTLAVAAVVIIPLIWAGIDGIADARAHDDPDDYEDLTMRWLKAGLLAGVIAGIVGWALANHVFAGMGKNSFVIELFAGGSFTALLVFIPAMVGASVGRFFVRRQRRREQADEPEDTRPSLQKQNA</sequence>
<feature type="transmembrane region" description="Helical" evidence="1">
    <location>
        <begin position="125"/>
        <end position="151"/>
    </location>
</feature>
<protein>
    <recommendedName>
        <fullName evidence="4">Transmembrane protein</fullName>
    </recommendedName>
</protein>
<dbReference type="EMBL" id="JAMTCG010000001">
    <property type="protein sequence ID" value="MCP2159167.1"/>
    <property type="molecule type" value="Genomic_DNA"/>
</dbReference>
<keyword evidence="1" id="KW-0472">Membrane</keyword>
<dbReference type="InterPro" id="IPR047958">
    <property type="entry name" value="B-4DMT-like"/>
</dbReference>
<keyword evidence="3" id="KW-1185">Reference proteome</keyword>
<gene>
    <name evidence="2" type="ORF">LX12_000331</name>
</gene>
<feature type="transmembrane region" description="Helical" evidence="1">
    <location>
        <begin position="53"/>
        <end position="72"/>
    </location>
</feature>